<evidence type="ECO:0000313" key="3">
    <source>
        <dbReference type="EMBL" id="GAA0145062.1"/>
    </source>
</evidence>
<reference evidence="3 4" key="1">
    <citation type="submission" date="2024-01" db="EMBL/GenBank/DDBJ databases">
        <title>The complete chloroplast genome sequence of Lithospermum erythrorhizon: insights into the phylogenetic relationship among Boraginaceae species and the maternal lineages of purple gromwells.</title>
        <authorList>
            <person name="Okada T."/>
            <person name="Watanabe K."/>
        </authorList>
    </citation>
    <scope>NUCLEOTIDE SEQUENCE [LARGE SCALE GENOMIC DNA]</scope>
</reference>
<dbReference type="GO" id="GO:0009694">
    <property type="term" value="P:jasmonic acid metabolic process"/>
    <property type="evidence" value="ECO:0007669"/>
    <property type="project" value="TreeGrafter"/>
</dbReference>
<name>A0AAV3P520_LITER</name>
<keyword evidence="1" id="KW-0378">Hydrolase</keyword>
<accession>A0AAV3P520</accession>
<dbReference type="InterPro" id="IPR029058">
    <property type="entry name" value="AB_hydrolase_fold"/>
</dbReference>
<organism evidence="3 4">
    <name type="scientific">Lithospermum erythrorhizon</name>
    <name type="common">Purple gromwell</name>
    <name type="synonym">Lithospermum officinale var. erythrorhizon</name>
    <dbReference type="NCBI Taxonomy" id="34254"/>
    <lineage>
        <taxon>Eukaryota</taxon>
        <taxon>Viridiplantae</taxon>
        <taxon>Streptophyta</taxon>
        <taxon>Embryophyta</taxon>
        <taxon>Tracheophyta</taxon>
        <taxon>Spermatophyta</taxon>
        <taxon>Magnoliopsida</taxon>
        <taxon>eudicotyledons</taxon>
        <taxon>Gunneridae</taxon>
        <taxon>Pentapetalae</taxon>
        <taxon>asterids</taxon>
        <taxon>lamiids</taxon>
        <taxon>Boraginales</taxon>
        <taxon>Boraginaceae</taxon>
        <taxon>Boraginoideae</taxon>
        <taxon>Lithospermeae</taxon>
        <taxon>Lithospermum</taxon>
    </lineage>
</organism>
<proteinExistence type="predicted"/>
<evidence type="ECO:0000313" key="4">
    <source>
        <dbReference type="Proteomes" id="UP001454036"/>
    </source>
</evidence>
<dbReference type="FunFam" id="3.40.50.1820:FF:000051">
    <property type="entry name" value="(S)-hydroxynitrile lyase"/>
    <property type="match status" value="1"/>
</dbReference>
<gene>
    <name evidence="3" type="ORF">LIER_05339</name>
</gene>
<dbReference type="Pfam" id="PF12697">
    <property type="entry name" value="Abhydrolase_6"/>
    <property type="match status" value="1"/>
</dbReference>
<feature type="domain" description="AB hydrolase-1" evidence="2">
    <location>
        <begin position="12"/>
        <end position="254"/>
    </location>
</feature>
<dbReference type="SUPFAM" id="SSF53474">
    <property type="entry name" value="alpha/beta-Hydrolases"/>
    <property type="match status" value="1"/>
</dbReference>
<dbReference type="InterPro" id="IPR045889">
    <property type="entry name" value="MES/HNL"/>
</dbReference>
<comment type="caution">
    <text evidence="3">The sequence shown here is derived from an EMBL/GenBank/DDBJ whole genome shotgun (WGS) entry which is preliminary data.</text>
</comment>
<dbReference type="InterPro" id="IPR000073">
    <property type="entry name" value="AB_hydrolase_1"/>
</dbReference>
<dbReference type="GO" id="GO:0080031">
    <property type="term" value="F:methyl salicylate esterase activity"/>
    <property type="evidence" value="ECO:0007669"/>
    <property type="project" value="TreeGrafter"/>
</dbReference>
<keyword evidence="4" id="KW-1185">Reference proteome</keyword>
<dbReference type="PANTHER" id="PTHR10992:SF1083">
    <property type="entry name" value="METHYLESTERASE 1"/>
    <property type="match status" value="1"/>
</dbReference>
<protein>
    <submittedName>
        <fullName evidence="3">Esterase</fullName>
    </submittedName>
</protein>
<dbReference type="AlphaFoldDB" id="A0AAV3P520"/>
<dbReference type="EMBL" id="BAABME010000731">
    <property type="protein sequence ID" value="GAA0145062.1"/>
    <property type="molecule type" value="Genomic_DNA"/>
</dbReference>
<evidence type="ECO:0000256" key="1">
    <source>
        <dbReference type="ARBA" id="ARBA00022801"/>
    </source>
</evidence>
<sequence length="264" mass="29448">MEDSWLHMNKHIVLVHGTGHGAWCWYKLKPLLEAAGHQVTAVELSASGIDPKQIQEVHTFNDYTLPLLELMESVPADEKVILVGHSLGGMNIALAMEKYPHKVSIGVFVSAFVPDTTHAPSYVLEKYLEQIPAGAWGDTKLFSVGSPGREPLAVMSFGPKALENALYQLCPPEDLVLAKMLVRPGSLFLEDLSMANKFSKEGFGSVKRVYVINNKDRAIPEEFQRWLVANMGVIDFKEIKDADHMSMLSRPQELCKCLLDFNRI</sequence>
<dbReference type="GO" id="GO:0080032">
    <property type="term" value="F:methyl jasmonate esterase activity"/>
    <property type="evidence" value="ECO:0007669"/>
    <property type="project" value="TreeGrafter"/>
</dbReference>
<dbReference type="Gene3D" id="3.40.50.1820">
    <property type="entry name" value="alpha/beta hydrolase"/>
    <property type="match status" value="1"/>
</dbReference>
<dbReference type="GO" id="GO:0009696">
    <property type="term" value="P:salicylic acid metabolic process"/>
    <property type="evidence" value="ECO:0007669"/>
    <property type="project" value="TreeGrafter"/>
</dbReference>
<evidence type="ECO:0000259" key="2">
    <source>
        <dbReference type="Pfam" id="PF12697"/>
    </source>
</evidence>
<dbReference type="Proteomes" id="UP001454036">
    <property type="component" value="Unassembled WGS sequence"/>
</dbReference>
<dbReference type="GO" id="GO:0080030">
    <property type="term" value="F:methyl indole-3-acetate esterase activity"/>
    <property type="evidence" value="ECO:0007669"/>
    <property type="project" value="TreeGrafter"/>
</dbReference>
<dbReference type="PANTHER" id="PTHR10992">
    <property type="entry name" value="METHYLESTERASE FAMILY MEMBER"/>
    <property type="match status" value="1"/>
</dbReference>